<proteinExistence type="predicted"/>
<accession>A0ACB8UQK7</accession>
<evidence type="ECO:0000313" key="1">
    <source>
        <dbReference type="EMBL" id="KAI2382820.1"/>
    </source>
</evidence>
<dbReference type="EMBL" id="JALBCA010000108">
    <property type="protein sequence ID" value="KAI2382820.1"/>
    <property type="molecule type" value="Genomic_DNA"/>
</dbReference>
<gene>
    <name evidence="1" type="ORF">LOY88_005716</name>
</gene>
<comment type="caution">
    <text evidence="1">The sequence shown here is derived from an EMBL/GenBank/DDBJ whole genome shotgun (WGS) entry which is preliminary data.</text>
</comment>
<name>A0ACB8UQK7_9EURO</name>
<sequence>MIGLLGPPPPNLLTQGRLTSKFFSDKGEFCAGIPLQDPVPLEKRETTLKEQQDDREKFLCPMRKMLQWEPGKRSSAKELVQDEWIRAHSVRK</sequence>
<organism evidence="1">
    <name type="scientific">Ophidiomyces ophidiicola</name>
    <dbReference type="NCBI Taxonomy" id="1387563"/>
    <lineage>
        <taxon>Eukaryota</taxon>
        <taxon>Fungi</taxon>
        <taxon>Dikarya</taxon>
        <taxon>Ascomycota</taxon>
        <taxon>Pezizomycotina</taxon>
        <taxon>Eurotiomycetes</taxon>
        <taxon>Eurotiomycetidae</taxon>
        <taxon>Onygenales</taxon>
        <taxon>Onygenaceae</taxon>
        <taxon>Ophidiomyces</taxon>
    </lineage>
</organism>
<protein>
    <submittedName>
        <fullName evidence="1">Uncharacterized protein</fullName>
    </submittedName>
</protein>
<reference evidence="1" key="1">
    <citation type="journal article" date="2022" name="bioRxiv">
        <title>Population genetic analysis of Ophidiomyces ophidiicola, the causative agent of snake fungal disease, indicates recent introductions to the USA.</title>
        <authorList>
            <person name="Ladner J.T."/>
            <person name="Palmer J.M."/>
            <person name="Ettinger C.L."/>
            <person name="Stajich J.E."/>
            <person name="Farrell T.M."/>
            <person name="Glorioso B.M."/>
            <person name="Lawson B."/>
            <person name="Price S.J."/>
            <person name="Stengle A.G."/>
            <person name="Grear D.A."/>
            <person name="Lorch J.M."/>
        </authorList>
    </citation>
    <scope>NUCLEOTIDE SEQUENCE</scope>
    <source>
        <strain evidence="1">NWHC 24266-5</strain>
    </source>
</reference>